<dbReference type="Pfam" id="PF03083">
    <property type="entry name" value="MtN3_slv"/>
    <property type="match status" value="2"/>
</dbReference>
<dbReference type="AlphaFoldDB" id="A0A1I7Z1Q5"/>
<dbReference type="FunFam" id="1.20.1280.290:FF:000004">
    <property type="entry name" value="Sugar transporter SWEET"/>
    <property type="match status" value="1"/>
</dbReference>
<evidence type="ECO:0000256" key="13">
    <source>
        <dbReference type="RuleBase" id="RU910715"/>
    </source>
</evidence>
<proteinExistence type="inferred from homology"/>
<dbReference type="InterPro" id="IPR047664">
    <property type="entry name" value="SWEET"/>
</dbReference>
<comment type="similarity">
    <text evidence="3 13">Belongs to the SWEET sugar transporter family.</text>
</comment>
<evidence type="ECO:0000256" key="4">
    <source>
        <dbReference type="ARBA" id="ARBA00022448"/>
    </source>
</evidence>
<reference evidence="15" key="1">
    <citation type="submission" date="2016-11" db="UniProtKB">
        <authorList>
            <consortium name="WormBaseParasite"/>
        </authorList>
    </citation>
    <scope>IDENTIFICATION</scope>
</reference>
<keyword evidence="7 13" id="KW-0812">Transmembrane</keyword>
<comment type="function">
    <text evidence="12">Mediates both low-affinity uptake and efflux of sugar across the membrane.</text>
</comment>
<comment type="subcellular location">
    <subcellularLocation>
        <location evidence="1 13">Cell membrane</location>
        <topology evidence="1 13">Multi-pass membrane protein</topology>
    </subcellularLocation>
    <subcellularLocation>
        <location evidence="2">Golgi apparatus membrane</location>
        <topology evidence="2">Multi-pass membrane protein</topology>
    </subcellularLocation>
</comment>
<dbReference type="GO" id="GO:0000139">
    <property type="term" value="C:Golgi membrane"/>
    <property type="evidence" value="ECO:0007669"/>
    <property type="project" value="UniProtKB-SubCell"/>
</dbReference>
<dbReference type="Gene3D" id="1.20.1280.290">
    <property type="match status" value="2"/>
</dbReference>
<keyword evidence="4 13" id="KW-0813">Transport</keyword>
<dbReference type="FunFam" id="1.20.1280.290:FF:000010">
    <property type="entry name" value="Sugar transporter SWEET"/>
    <property type="match status" value="1"/>
</dbReference>
<keyword evidence="5" id="KW-1003">Cell membrane</keyword>
<feature type="transmembrane region" description="Helical" evidence="13">
    <location>
        <begin position="102"/>
        <end position="122"/>
    </location>
</feature>
<feature type="transmembrane region" description="Helical" evidence="13">
    <location>
        <begin position="200"/>
        <end position="223"/>
    </location>
</feature>
<feature type="transmembrane region" description="Helical" evidence="13">
    <location>
        <begin position="76"/>
        <end position="96"/>
    </location>
</feature>
<evidence type="ECO:0000256" key="1">
    <source>
        <dbReference type="ARBA" id="ARBA00004651"/>
    </source>
</evidence>
<evidence type="ECO:0000256" key="2">
    <source>
        <dbReference type="ARBA" id="ARBA00004653"/>
    </source>
</evidence>
<evidence type="ECO:0000256" key="12">
    <source>
        <dbReference type="ARBA" id="ARBA00055578"/>
    </source>
</evidence>
<dbReference type="GO" id="GO:0005886">
    <property type="term" value="C:plasma membrane"/>
    <property type="evidence" value="ECO:0007669"/>
    <property type="project" value="UniProtKB-SubCell"/>
</dbReference>
<feature type="transmembrane region" description="Helical" evidence="13">
    <location>
        <begin position="171"/>
        <end position="188"/>
    </location>
</feature>
<dbReference type="GO" id="GO:0051119">
    <property type="term" value="F:sugar transmembrane transporter activity"/>
    <property type="evidence" value="ECO:0007669"/>
    <property type="project" value="InterPro"/>
</dbReference>
<comment type="function">
    <text evidence="13">Mediates sugar transport across membranes.</text>
</comment>
<keyword evidence="10" id="KW-0333">Golgi apparatus</keyword>
<dbReference type="PANTHER" id="PTHR10791:SF112">
    <property type="entry name" value="SUGAR TRANSPORTER SWEET1"/>
    <property type="match status" value="1"/>
</dbReference>
<feature type="transmembrane region" description="Helical" evidence="13">
    <location>
        <begin position="44"/>
        <end position="64"/>
    </location>
</feature>
<evidence type="ECO:0000256" key="5">
    <source>
        <dbReference type="ARBA" id="ARBA00022475"/>
    </source>
</evidence>
<evidence type="ECO:0000256" key="7">
    <source>
        <dbReference type="ARBA" id="ARBA00022692"/>
    </source>
</evidence>
<dbReference type="InterPro" id="IPR004316">
    <property type="entry name" value="SWEET_rpt"/>
</dbReference>
<dbReference type="Proteomes" id="UP000095287">
    <property type="component" value="Unplaced"/>
</dbReference>
<dbReference type="WBParaSite" id="L893_g22027.t2">
    <property type="protein sequence ID" value="L893_g22027.t2"/>
    <property type="gene ID" value="L893_g22027"/>
</dbReference>
<evidence type="ECO:0000256" key="6">
    <source>
        <dbReference type="ARBA" id="ARBA00022597"/>
    </source>
</evidence>
<accession>A0A1I7Z1Q5</accession>
<evidence type="ECO:0000256" key="3">
    <source>
        <dbReference type="ARBA" id="ARBA00007809"/>
    </source>
</evidence>
<evidence type="ECO:0000256" key="10">
    <source>
        <dbReference type="ARBA" id="ARBA00023034"/>
    </source>
</evidence>
<feature type="transmembrane region" description="Helical" evidence="13">
    <location>
        <begin position="256"/>
        <end position="279"/>
    </location>
</feature>
<evidence type="ECO:0000313" key="14">
    <source>
        <dbReference type="Proteomes" id="UP000095287"/>
    </source>
</evidence>
<protein>
    <recommendedName>
        <fullName evidence="13">Sugar transporter SWEET</fullName>
    </recommendedName>
</protein>
<evidence type="ECO:0000256" key="9">
    <source>
        <dbReference type="ARBA" id="ARBA00022989"/>
    </source>
</evidence>
<keyword evidence="9 13" id="KW-1133">Transmembrane helix</keyword>
<feature type="transmembrane region" description="Helical" evidence="13">
    <location>
        <begin position="134"/>
        <end position="151"/>
    </location>
</feature>
<evidence type="ECO:0000256" key="8">
    <source>
        <dbReference type="ARBA" id="ARBA00022737"/>
    </source>
</evidence>
<organism evidence="14 15">
    <name type="scientific">Steinernema glaseri</name>
    <dbReference type="NCBI Taxonomy" id="37863"/>
    <lineage>
        <taxon>Eukaryota</taxon>
        <taxon>Metazoa</taxon>
        <taxon>Ecdysozoa</taxon>
        <taxon>Nematoda</taxon>
        <taxon>Chromadorea</taxon>
        <taxon>Rhabditida</taxon>
        <taxon>Tylenchina</taxon>
        <taxon>Panagrolaimomorpha</taxon>
        <taxon>Strongyloidoidea</taxon>
        <taxon>Steinernematidae</taxon>
        <taxon>Steinernema</taxon>
    </lineage>
</organism>
<evidence type="ECO:0000313" key="15">
    <source>
        <dbReference type="WBParaSite" id="L893_g22027.t2"/>
    </source>
</evidence>
<keyword evidence="11 13" id="KW-0472">Membrane</keyword>
<keyword evidence="6 13" id="KW-0762">Sugar transport</keyword>
<keyword evidence="8" id="KW-0677">Repeat</keyword>
<evidence type="ECO:0000256" key="11">
    <source>
        <dbReference type="ARBA" id="ARBA00023136"/>
    </source>
</evidence>
<dbReference type="PANTHER" id="PTHR10791">
    <property type="entry name" value="RAG1-ACTIVATING PROTEIN 1"/>
    <property type="match status" value="1"/>
</dbReference>
<sequence>MSVIVLRGIDRLTAPLFMLIWSRLRFPLTCCSSTMLEDVALVDALSYVAILSTIALFLCGVEICQRIRRKGSTDGTDAAPFLLTFISCCFWTQYGVLKADRTIITINFIGVIIEAVYLFYYYMMTRHRRRLHRVLLLELVLFIAMYGYTTSESYELKDRIDNLGFRRLNRILLLELVLFIAMYGYTTSESYELKDRIDNLGFVCMLMNIASLGSPLLALGGVIRSKSSENLPFPLCVGNMAVSSQWLLYGILVDDVYIKIPNGIGVAMSIVQLSFFVIYPARKRATDKQLLL</sequence>
<keyword evidence="14" id="KW-1185">Reference proteome</keyword>
<name>A0A1I7Z1Q5_9BILA</name>